<dbReference type="InterPro" id="IPR006076">
    <property type="entry name" value="FAD-dep_OxRdtase"/>
</dbReference>
<reference evidence="8" key="1">
    <citation type="submission" date="2016-06" db="EMBL/GenBank/DDBJ databases">
        <title>Draft Genome sequence of the fungus Inonotus baumii.</title>
        <authorList>
            <person name="Zhu H."/>
            <person name="Lin W."/>
        </authorList>
    </citation>
    <scope>NUCLEOTIDE SEQUENCE</scope>
    <source>
        <strain evidence="8">821</strain>
    </source>
</reference>
<keyword evidence="5" id="KW-0560">Oxidoreductase</keyword>
<dbReference type="PANTHER" id="PTHR11530:SF11">
    <property type="entry name" value="D-ASPARTATE OXIDASE"/>
    <property type="match status" value="1"/>
</dbReference>
<keyword evidence="4 6" id="KW-0274">FAD</keyword>
<evidence type="ECO:0000256" key="5">
    <source>
        <dbReference type="ARBA" id="ARBA00023002"/>
    </source>
</evidence>
<dbReference type="PANTHER" id="PTHR11530">
    <property type="entry name" value="D-AMINO ACID OXIDASE"/>
    <property type="match status" value="1"/>
</dbReference>
<feature type="binding site" evidence="6">
    <location>
        <position position="227"/>
    </location>
    <ligand>
        <name>D-dopa</name>
        <dbReference type="ChEBI" id="CHEBI:149689"/>
    </ligand>
</feature>
<feature type="binding site" evidence="6">
    <location>
        <position position="157"/>
    </location>
    <ligand>
        <name>FAD</name>
        <dbReference type="ChEBI" id="CHEBI:57692"/>
    </ligand>
</feature>
<organism evidence="8 9">
    <name type="scientific">Sanghuangporus baumii</name>
    <name type="common">Phellinus baumii</name>
    <dbReference type="NCBI Taxonomy" id="108892"/>
    <lineage>
        <taxon>Eukaryota</taxon>
        <taxon>Fungi</taxon>
        <taxon>Dikarya</taxon>
        <taxon>Basidiomycota</taxon>
        <taxon>Agaricomycotina</taxon>
        <taxon>Agaricomycetes</taxon>
        <taxon>Hymenochaetales</taxon>
        <taxon>Hymenochaetaceae</taxon>
        <taxon>Sanghuangporus</taxon>
    </lineage>
</organism>
<accession>A0A9Q5N5B9</accession>
<evidence type="ECO:0000256" key="2">
    <source>
        <dbReference type="ARBA" id="ARBA00006730"/>
    </source>
</evidence>
<dbReference type="Pfam" id="PF01266">
    <property type="entry name" value="DAO"/>
    <property type="match status" value="1"/>
</dbReference>
<sequence length="375" mass="41062">MSADTSTDNSRADTEPFACARAGSRSIVVLGAGVIGLTIAHVLSDDPGNKVTIVARELPGDHLFSQGWSSPWAGANWSPLGVFNERKLKWEKATFEKLWSMIPSGLVMFRLIPEAELPDGYKAGYAFTTVSLKPAVYLKWLRDELAKRGTVFVHKHVASIEEAAALSGPGSIVVNATGLGSKSLLGVEDPDVYPIRGQTILVDAPLVKEFLAIGSTQKFKLDYETTYIIPRPDGTCILGGTYQEDDYDLAVNHDIAKRIYERCTTLEPRLHVSQGAKILSLNVGLRPARRGGPRVELETIQLPLKNDLVPHYRDGLRTEREVQVIHAYGLGYGHFDNTIHQGSSVLMTFADQLDIKAHGELREKSQISSPGSKTD</sequence>
<dbReference type="EMBL" id="LNZH02000208">
    <property type="protein sequence ID" value="OCB85621.1"/>
    <property type="molecule type" value="Genomic_DNA"/>
</dbReference>
<keyword evidence="9" id="KW-1185">Reference proteome</keyword>
<keyword evidence="3" id="KW-0285">Flavoprotein</keyword>
<dbReference type="Gene3D" id="3.40.50.720">
    <property type="entry name" value="NAD(P)-binding Rossmann-like Domain"/>
    <property type="match status" value="1"/>
</dbReference>
<evidence type="ECO:0000256" key="6">
    <source>
        <dbReference type="PIRSR" id="PIRSR000189-1"/>
    </source>
</evidence>
<feature type="binding site" evidence="6">
    <location>
        <position position="177"/>
    </location>
    <ligand>
        <name>FAD</name>
        <dbReference type="ChEBI" id="CHEBI:57692"/>
    </ligand>
</feature>
<protein>
    <submittedName>
        <fullName evidence="8">FAD dependent oxidoreductase</fullName>
    </submittedName>
</protein>
<dbReference type="GO" id="GO:0019478">
    <property type="term" value="P:D-amino acid catabolic process"/>
    <property type="evidence" value="ECO:0007669"/>
    <property type="project" value="TreeGrafter"/>
</dbReference>
<dbReference type="GO" id="GO:0005737">
    <property type="term" value="C:cytoplasm"/>
    <property type="evidence" value="ECO:0007669"/>
    <property type="project" value="TreeGrafter"/>
</dbReference>
<gene>
    <name evidence="8" type="ORF">A7U60_g7270</name>
</gene>
<dbReference type="Proteomes" id="UP000757232">
    <property type="component" value="Unassembled WGS sequence"/>
</dbReference>
<comment type="similarity">
    <text evidence="2">Belongs to the DAMOX/DASOX family.</text>
</comment>
<dbReference type="GO" id="GO:0003884">
    <property type="term" value="F:D-amino-acid oxidase activity"/>
    <property type="evidence" value="ECO:0007669"/>
    <property type="project" value="InterPro"/>
</dbReference>
<feature type="binding site" evidence="6">
    <location>
        <position position="286"/>
    </location>
    <ligand>
        <name>D-dopa</name>
        <dbReference type="ChEBI" id="CHEBI:149689"/>
    </ligand>
</feature>
<evidence type="ECO:0000256" key="3">
    <source>
        <dbReference type="ARBA" id="ARBA00022630"/>
    </source>
</evidence>
<comment type="caution">
    <text evidence="8">The sequence shown here is derived from an EMBL/GenBank/DDBJ whole genome shotgun (WGS) entry which is preliminary data.</text>
</comment>
<comment type="cofactor">
    <cofactor evidence="1 6">
        <name>FAD</name>
        <dbReference type="ChEBI" id="CHEBI:57692"/>
    </cofactor>
</comment>
<dbReference type="GO" id="GO:0071949">
    <property type="term" value="F:FAD binding"/>
    <property type="evidence" value="ECO:0007669"/>
    <property type="project" value="InterPro"/>
</dbReference>
<dbReference type="PIRSF" id="PIRSF000189">
    <property type="entry name" value="D-aa_oxidase"/>
    <property type="match status" value="1"/>
</dbReference>
<dbReference type="SUPFAM" id="SSF51971">
    <property type="entry name" value="Nucleotide-binding domain"/>
    <property type="match status" value="1"/>
</dbReference>
<feature type="domain" description="FAD dependent oxidoreductase" evidence="7">
    <location>
        <begin position="114"/>
        <end position="297"/>
    </location>
</feature>
<dbReference type="AlphaFoldDB" id="A0A9Q5N5B9"/>
<dbReference type="Gene3D" id="3.30.9.10">
    <property type="entry name" value="D-Amino Acid Oxidase, subunit A, domain 2"/>
    <property type="match status" value="1"/>
</dbReference>
<dbReference type="InterPro" id="IPR023209">
    <property type="entry name" value="DAO"/>
</dbReference>
<proteinExistence type="inferred from homology"/>
<evidence type="ECO:0000313" key="8">
    <source>
        <dbReference type="EMBL" id="OCB85621.1"/>
    </source>
</evidence>
<dbReference type="SUPFAM" id="SSF54373">
    <property type="entry name" value="FAD-linked reductases, C-terminal domain"/>
    <property type="match status" value="1"/>
</dbReference>
<name>A0A9Q5N5B9_SANBA</name>
<evidence type="ECO:0000259" key="7">
    <source>
        <dbReference type="Pfam" id="PF01266"/>
    </source>
</evidence>
<dbReference type="OrthoDB" id="2015447at2759"/>
<evidence type="ECO:0000256" key="4">
    <source>
        <dbReference type="ARBA" id="ARBA00022827"/>
    </source>
</evidence>
<evidence type="ECO:0000313" key="9">
    <source>
        <dbReference type="Proteomes" id="UP000757232"/>
    </source>
</evidence>
<evidence type="ECO:0000256" key="1">
    <source>
        <dbReference type="ARBA" id="ARBA00001974"/>
    </source>
</evidence>